<comment type="caution">
    <text evidence="3">The sequence shown here is derived from an EMBL/GenBank/DDBJ whole genome shotgun (WGS) entry which is preliminary data.</text>
</comment>
<name>A0A2A4B7Z3_9SPHN</name>
<dbReference type="EMBL" id="NWMW01000001">
    <property type="protein sequence ID" value="PCD03878.1"/>
    <property type="molecule type" value="Genomic_DNA"/>
</dbReference>
<feature type="region of interest" description="Disordered" evidence="1">
    <location>
        <begin position="563"/>
        <end position="586"/>
    </location>
</feature>
<dbReference type="SUPFAM" id="SSF58113">
    <property type="entry name" value="Apolipoprotein A-I"/>
    <property type="match status" value="1"/>
</dbReference>
<keyword evidence="4" id="KW-1185">Reference proteome</keyword>
<evidence type="ECO:0000313" key="4">
    <source>
        <dbReference type="Proteomes" id="UP000218366"/>
    </source>
</evidence>
<organism evidence="3 4">
    <name type="scientific">Sphingomonas spermidinifaciens</name>
    <dbReference type="NCBI Taxonomy" id="1141889"/>
    <lineage>
        <taxon>Bacteria</taxon>
        <taxon>Pseudomonadati</taxon>
        <taxon>Pseudomonadota</taxon>
        <taxon>Alphaproteobacteria</taxon>
        <taxon>Sphingomonadales</taxon>
        <taxon>Sphingomonadaceae</taxon>
        <taxon>Sphingomonas</taxon>
    </lineage>
</organism>
<proteinExistence type="predicted"/>
<keyword evidence="2" id="KW-0472">Membrane</keyword>
<accession>A0A2A4B7Z3</accession>
<sequence length="734" mass="78601">MIGYINSSLIWFFTGIPGVGENLAFLLFLALLGTAATLIVKNYAQHHRPMMLALRRRLAVLDDVLKGEQVDECQAAFAARFGEVDEVMREGGRQTHDLQRAWAEYKETIVEPNESPIRNTSRPEGFFLHLSDGARGLNWWANIFVALGLVITFLGIVAALAAATSALGSSADPAVMQRSLVTLLSVTAAKFWTSVGGVAGSILLRAFDRRWKVQVERDLARLSDQLEHGMQFLPPQSIAASQLVEAKEQTTATKTLATELAAAIRENFTTAIEPMAAQLGRIHTSMEEFRSGGFNQIGKELGDALSKNAGREMEALAQSLTDMTEKLSGVSANLEGSGAAANQQIESAARQFSEASEQMNRAFETLNSRIEEVGGRLNKEAEDAAQRTAGQFAEVQELNRKTAEENREVLLSMGADMRAQSTAASKEMVEAIRDAVTSAMAEGNEATRRALEQFGSANDTIQTAFERMQQRIVEQGERMTAGAGAAADRNAEVLARAAAALEQATSRAAEGMTGAIDEAVSRAAAAGAEALVSAFAGFNQRFEAASAGLVDTLRTTSSRMETVASSIERSTRASDDHTSRLSEASERARGMATALGQAASDVQAATAPIREATSSIGTSLATTRELMETQSRVAEANRADLERLSGRLAETTAAATQAWSEYRARFADVDRALGEALEKIASASSEHADHLNAHVGRIDDALGTAVGRLSASIEPLKEMAENVEDVLGRIRQGA</sequence>
<evidence type="ECO:0000313" key="3">
    <source>
        <dbReference type="EMBL" id="PCD03878.1"/>
    </source>
</evidence>
<evidence type="ECO:0000256" key="2">
    <source>
        <dbReference type="SAM" id="Phobius"/>
    </source>
</evidence>
<keyword evidence="2" id="KW-0812">Transmembrane</keyword>
<dbReference type="OrthoDB" id="7168926at2"/>
<feature type="transmembrane region" description="Helical" evidence="2">
    <location>
        <begin position="139"/>
        <end position="163"/>
    </location>
</feature>
<dbReference type="RefSeq" id="WP_141395789.1">
    <property type="nucleotide sequence ID" value="NZ_NWMW01000001.1"/>
</dbReference>
<evidence type="ECO:0000256" key="1">
    <source>
        <dbReference type="SAM" id="MobiDB-lite"/>
    </source>
</evidence>
<dbReference type="Proteomes" id="UP000218366">
    <property type="component" value="Unassembled WGS sequence"/>
</dbReference>
<gene>
    <name evidence="3" type="ORF">COC42_05990</name>
</gene>
<reference evidence="3 4" key="1">
    <citation type="submission" date="2017-09" db="EMBL/GenBank/DDBJ databases">
        <title>Sphingomonas spermidinifaciens 9NM-10, whole genome shotgun sequence.</title>
        <authorList>
            <person name="Feng G."/>
            <person name="Zhu H."/>
        </authorList>
    </citation>
    <scope>NUCLEOTIDE SEQUENCE [LARGE SCALE GENOMIC DNA]</scope>
    <source>
        <strain evidence="3 4">9NM-10</strain>
    </source>
</reference>
<protein>
    <submittedName>
        <fullName evidence="3">Uncharacterized protein</fullName>
    </submittedName>
</protein>
<keyword evidence="2" id="KW-1133">Transmembrane helix</keyword>
<dbReference type="AlphaFoldDB" id="A0A2A4B7Z3"/>
<feature type="compositionally biased region" description="Basic and acidic residues" evidence="1">
    <location>
        <begin position="569"/>
        <end position="586"/>
    </location>
</feature>